<evidence type="ECO:0000313" key="2">
    <source>
        <dbReference type="EMBL" id="AMY11403.1"/>
    </source>
</evidence>
<dbReference type="AlphaFoldDB" id="A0A143PTB7"/>
<dbReference type="InterPro" id="IPR038136">
    <property type="entry name" value="CofD-like_dom_sf"/>
</dbReference>
<sequence>MRLRELHVGCLGGGTGLPSLLGGLKTNPWLQVHAIVTMFDSGGSSGVLRDALGVLPPGDVLKCALALARDEGEARRVLLTRLPTLEHHRLGGHTGGNLLLSMMEQFSGDFQAAVDGLRAVLGCRGYVWPISTERASVCAEYGDGTTTSGEVEVDAGQAEGRFVRRVWLTPPVTIHPAARDALARADAIIIGPGSFYTSLLPPLLVEGVRDAVAQVQGPVVLVANLLTEGRGMADFTAADAVRHIGDQLGRPVDAVLFNDARPSDTVLERYAAENKHPLPLGDMPADVEVVEAPFWHGPIARHQRRRLAYAVWGVLARRLL</sequence>
<evidence type="ECO:0000256" key="1">
    <source>
        <dbReference type="ARBA" id="ARBA00022490"/>
    </source>
</evidence>
<dbReference type="SUPFAM" id="SSF142338">
    <property type="entry name" value="CofD-like"/>
    <property type="match status" value="1"/>
</dbReference>
<dbReference type="NCBIfam" id="TIGR01826">
    <property type="entry name" value="CofD_related"/>
    <property type="match status" value="1"/>
</dbReference>
<dbReference type="Pfam" id="PF01933">
    <property type="entry name" value="CofD"/>
    <property type="match status" value="1"/>
</dbReference>
<dbReference type="KEGG" id="abac:LuPra_04653"/>
<keyword evidence="3" id="KW-1185">Reference proteome</keyword>
<organism evidence="2 3">
    <name type="scientific">Luteitalea pratensis</name>
    <dbReference type="NCBI Taxonomy" id="1855912"/>
    <lineage>
        <taxon>Bacteria</taxon>
        <taxon>Pseudomonadati</taxon>
        <taxon>Acidobacteriota</taxon>
        <taxon>Vicinamibacteria</taxon>
        <taxon>Vicinamibacterales</taxon>
        <taxon>Vicinamibacteraceae</taxon>
        <taxon>Luteitalea</taxon>
    </lineage>
</organism>
<dbReference type="OrthoDB" id="9783842at2"/>
<dbReference type="CDD" id="cd07187">
    <property type="entry name" value="YvcK_like"/>
    <property type="match status" value="1"/>
</dbReference>
<dbReference type="PANTHER" id="PTHR30135">
    <property type="entry name" value="UNCHARACTERIZED PROTEIN YVCK-RELATED"/>
    <property type="match status" value="1"/>
</dbReference>
<accession>A0A143PTB7</accession>
<keyword evidence="2" id="KW-0808">Transferase</keyword>
<keyword evidence="1" id="KW-0963">Cytoplasm</keyword>
<evidence type="ECO:0000313" key="3">
    <source>
        <dbReference type="Proteomes" id="UP000076079"/>
    </source>
</evidence>
<reference evidence="2 3" key="1">
    <citation type="journal article" date="2016" name="Genome Announc.">
        <title>First Complete Genome Sequence of a Subdivision 6 Acidobacterium Strain.</title>
        <authorList>
            <person name="Huang S."/>
            <person name="Vieira S."/>
            <person name="Bunk B."/>
            <person name="Riedel T."/>
            <person name="Sproer C."/>
            <person name="Overmann J."/>
        </authorList>
    </citation>
    <scope>NUCLEOTIDE SEQUENCE [LARGE SCALE GENOMIC DNA]</scope>
    <source>
        <strain evidence="3">DSM 100886 HEG_-6_39</strain>
    </source>
</reference>
<dbReference type="STRING" id="1855912.LuPra_04653"/>
<dbReference type="InterPro" id="IPR002882">
    <property type="entry name" value="CofD"/>
</dbReference>
<name>A0A143PTB7_LUTPR</name>
<gene>
    <name evidence="2" type="ORF">LuPra_04653</name>
</gene>
<proteinExistence type="predicted"/>
<dbReference type="InterPro" id="IPR010119">
    <property type="entry name" value="Gluconeogen_factor"/>
</dbReference>
<dbReference type="Gene3D" id="3.40.50.10680">
    <property type="entry name" value="CofD-like domains"/>
    <property type="match status" value="1"/>
</dbReference>
<dbReference type="GO" id="GO:0043743">
    <property type="term" value="F:LPPG:FO 2-phospho-L-lactate transferase activity"/>
    <property type="evidence" value="ECO:0007669"/>
    <property type="project" value="InterPro"/>
</dbReference>
<reference evidence="3" key="2">
    <citation type="submission" date="2016-04" db="EMBL/GenBank/DDBJ databases">
        <title>First Complete Genome Sequence of a Subdivision 6 Acidobacterium.</title>
        <authorList>
            <person name="Huang S."/>
            <person name="Vieira S."/>
            <person name="Bunk B."/>
            <person name="Riedel T."/>
            <person name="Sproeer C."/>
            <person name="Overmann J."/>
        </authorList>
    </citation>
    <scope>NUCLEOTIDE SEQUENCE [LARGE SCALE GENOMIC DNA]</scope>
    <source>
        <strain evidence="3">DSM 100886 HEG_-6_39</strain>
    </source>
</reference>
<dbReference type="RefSeq" id="WP_110172951.1">
    <property type="nucleotide sequence ID" value="NZ_CP015136.1"/>
</dbReference>
<dbReference type="PANTHER" id="PTHR30135:SF3">
    <property type="entry name" value="GLUCONEOGENESIS FACTOR-RELATED"/>
    <property type="match status" value="1"/>
</dbReference>
<dbReference type="EMBL" id="CP015136">
    <property type="protein sequence ID" value="AMY11403.1"/>
    <property type="molecule type" value="Genomic_DNA"/>
</dbReference>
<dbReference type="Proteomes" id="UP000076079">
    <property type="component" value="Chromosome"/>
</dbReference>
<protein>
    <submittedName>
        <fullName evidence="2">LPPG:FO 2-phospho-L-lactate transferase</fullName>
    </submittedName>
</protein>